<accession>A0A7L1MLM6</accession>
<dbReference type="PROSITE" id="PS51718">
    <property type="entry name" value="G_DYNAMIN_2"/>
    <property type="match status" value="1"/>
</dbReference>
<dbReference type="InterPro" id="IPR001401">
    <property type="entry name" value="Dynamin_GTPase"/>
</dbReference>
<dbReference type="Proteomes" id="UP000532545">
    <property type="component" value="Unassembled WGS sequence"/>
</dbReference>
<dbReference type="InterPro" id="IPR027417">
    <property type="entry name" value="P-loop_NTPase"/>
</dbReference>
<feature type="domain" description="Dynamin-type G" evidence="7">
    <location>
        <begin position="33"/>
        <end position="306"/>
    </location>
</feature>
<evidence type="ECO:0000256" key="3">
    <source>
        <dbReference type="ARBA" id="ARBA00022741"/>
    </source>
</evidence>
<dbReference type="PANTHER" id="PTHR11566">
    <property type="entry name" value="DYNAMIN"/>
    <property type="match status" value="1"/>
</dbReference>
<keyword evidence="3 5" id="KW-0547">Nucleotide-binding</keyword>
<dbReference type="GO" id="GO:0005886">
    <property type="term" value="C:plasma membrane"/>
    <property type="evidence" value="ECO:0007669"/>
    <property type="project" value="TreeGrafter"/>
</dbReference>
<dbReference type="Gene3D" id="3.40.50.300">
    <property type="entry name" value="P-loop containing nucleotide triphosphate hydrolases"/>
    <property type="match status" value="1"/>
</dbReference>
<dbReference type="GO" id="GO:0005525">
    <property type="term" value="F:GTP binding"/>
    <property type="evidence" value="ECO:0007669"/>
    <property type="project" value="UniProtKB-KW"/>
</dbReference>
<evidence type="ECO:0000313" key="9">
    <source>
        <dbReference type="Proteomes" id="UP000532545"/>
    </source>
</evidence>
<dbReference type="InterPro" id="IPR000375">
    <property type="entry name" value="Dynamin_stalk"/>
</dbReference>
<evidence type="ECO:0000256" key="2">
    <source>
        <dbReference type="ARBA" id="ARBA00022490"/>
    </source>
</evidence>
<name>A0A7L1MLM6_BOMGA</name>
<dbReference type="GO" id="GO:0031623">
    <property type="term" value="P:receptor internalization"/>
    <property type="evidence" value="ECO:0007669"/>
    <property type="project" value="TreeGrafter"/>
</dbReference>
<evidence type="ECO:0000259" key="6">
    <source>
        <dbReference type="PROSITE" id="PS51388"/>
    </source>
</evidence>
<reference evidence="8 9" key="1">
    <citation type="submission" date="2019-09" db="EMBL/GenBank/DDBJ databases">
        <title>Bird 10,000 Genomes (B10K) Project - Family phase.</title>
        <authorList>
            <person name="Zhang G."/>
        </authorList>
    </citation>
    <scope>NUCLEOTIDE SEQUENCE [LARGE SCALE GENOMIC DNA]</scope>
    <source>
        <strain evidence="8">B10K-DU-002-23</strain>
        <tissue evidence="8">Muscle</tissue>
    </source>
</reference>
<gene>
    <name evidence="8" type="primary">Mx</name>
    <name evidence="8" type="ORF">BOMGAR_R09998</name>
</gene>
<protein>
    <submittedName>
        <fullName evidence="8">MX protein</fullName>
    </submittedName>
</protein>
<dbReference type="SUPFAM" id="SSF52540">
    <property type="entry name" value="P-loop containing nucleoside triphosphate hydrolases"/>
    <property type="match status" value="1"/>
</dbReference>
<evidence type="ECO:0000256" key="5">
    <source>
        <dbReference type="RuleBase" id="RU003932"/>
    </source>
</evidence>
<dbReference type="GO" id="GO:0051607">
    <property type="term" value="P:defense response to virus"/>
    <property type="evidence" value="ECO:0007669"/>
    <property type="project" value="TreeGrafter"/>
</dbReference>
<sequence length="623" mass="70253">QAAEHTLSDQYEEKIRPCIDLVDSLRALGIEKDLSLPSIAVIGDQSSGKSSVLEALSGVALPRGSGIVTRCPLELKLKRLPEGQAWQGKIYYGDEIVVLHNASEVDRAIRQAQDAVAGPRGAISGKLISVEVRSPDVPDLTLIDLPGIARVAVGDQPKDIGDQIKKLLKRIIGCKETINLVVVPCNVDIVTTEALKMAQEVDPNGERTIGILTKPDLVDKGTEETIVNILKNRVIPLRKGYMMVKCRGQQDIYNKLTLAAAIQQERSFFENHKHFRAVLEEGKATIPHLAEKLTNELVKHIIKTLPALESQIRDSLKKTLQDLQRVSRGTPKTEHEKLFLLTDLIKLFNQDIARSTRGEEQLSGDEVRLFTQIRKEFRTWGTLLLECADRAQKTVPSRVWKYEDQYRGREFPGFSNYRTFEDIIKEQIRELEQPAIGVLNNVIGLVEDKFMELAKRNLVNFHNLSRVAKVKIEDVREKQVAEAERQIRAQFKMEKIVFCQDDLYLGDLKTVQAENDADAAPRKGLQFPAAKEPSVVVDMASRIKAYFSGASKRLSNQIPLIILSSVLHDFGENVQTSMLQLLQDKERLNFLLEEDTEAAMTRNYLSQRVDRLTKACQYLRDFS</sequence>
<dbReference type="InterPro" id="IPR019762">
    <property type="entry name" value="Dynamin_GTPase_CS"/>
</dbReference>
<dbReference type="InterPro" id="IPR030381">
    <property type="entry name" value="G_DYNAMIN_dom"/>
</dbReference>
<dbReference type="CDD" id="cd08771">
    <property type="entry name" value="DLP_1"/>
    <property type="match status" value="1"/>
</dbReference>
<dbReference type="InterPro" id="IPR020850">
    <property type="entry name" value="GED_dom"/>
</dbReference>
<keyword evidence="9" id="KW-1185">Reference proteome</keyword>
<dbReference type="GO" id="GO:0005737">
    <property type="term" value="C:cytoplasm"/>
    <property type="evidence" value="ECO:0007669"/>
    <property type="project" value="UniProtKB-SubCell"/>
</dbReference>
<feature type="non-terminal residue" evidence="8">
    <location>
        <position position="623"/>
    </location>
</feature>
<feature type="domain" description="GED" evidence="6">
    <location>
        <begin position="536"/>
        <end position="623"/>
    </location>
</feature>
<comment type="subcellular location">
    <subcellularLocation>
        <location evidence="1">Cytoplasm</location>
    </subcellularLocation>
</comment>
<dbReference type="PROSITE" id="PS00410">
    <property type="entry name" value="G_DYNAMIN_1"/>
    <property type="match status" value="1"/>
</dbReference>
<dbReference type="Gene3D" id="1.20.120.1240">
    <property type="entry name" value="Dynamin, middle domain"/>
    <property type="match status" value="1"/>
</dbReference>
<evidence type="ECO:0000256" key="4">
    <source>
        <dbReference type="ARBA" id="ARBA00023134"/>
    </source>
</evidence>
<dbReference type="PRINTS" id="PR00195">
    <property type="entry name" value="DYNAMIN"/>
</dbReference>
<dbReference type="GO" id="GO:0016185">
    <property type="term" value="P:synaptic vesicle budding from presynaptic endocytic zone membrane"/>
    <property type="evidence" value="ECO:0007669"/>
    <property type="project" value="TreeGrafter"/>
</dbReference>
<dbReference type="GO" id="GO:0003924">
    <property type="term" value="F:GTPase activity"/>
    <property type="evidence" value="ECO:0007669"/>
    <property type="project" value="InterPro"/>
</dbReference>
<dbReference type="InterPro" id="IPR045063">
    <property type="entry name" value="Dynamin_N"/>
</dbReference>
<dbReference type="GO" id="GO:0008017">
    <property type="term" value="F:microtubule binding"/>
    <property type="evidence" value="ECO:0007669"/>
    <property type="project" value="TreeGrafter"/>
</dbReference>
<feature type="non-terminal residue" evidence="8">
    <location>
        <position position="1"/>
    </location>
</feature>
<dbReference type="PROSITE" id="PS51388">
    <property type="entry name" value="GED"/>
    <property type="match status" value="1"/>
</dbReference>
<dbReference type="GO" id="GO:0005874">
    <property type="term" value="C:microtubule"/>
    <property type="evidence" value="ECO:0007669"/>
    <property type="project" value="TreeGrafter"/>
</dbReference>
<dbReference type="OrthoDB" id="5061070at2759"/>
<dbReference type="SMART" id="SM00053">
    <property type="entry name" value="DYNc"/>
    <property type="match status" value="1"/>
</dbReference>
<dbReference type="Pfam" id="PF02212">
    <property type="entry name" value="GED"/>
    <property type="match status" value="1"/>
</dbReference>
<dbReference type="Pfam" id="PF00350">
    <property type="entry name" value="Dynamin_N"/>
    <property type="match status" value="1"/>
</dbReference>
<dbReference type="AlphaFoldDB" id="A0A7L1MLM6"/>
<evidence type="ECO:0000259" key="7">
    <source>
        <dbReference type="PROSITE" id="PS51718"/>
    </source>
</evidence>
<comment type="caution">
    <text evidence="8">The sequence shown here is derived from an EMBL/GenBank/DDBJ whole genome shotgun (WGS) entry which is preliminary data.</text>
</comment>
<dbReference type="InterPro" id="IPR022812">
    <property type="entry name" value="Dynamin"/>
</dbReference>
<dbReference type="InterPro" id="IPR003130">
    <property type="entry name" value="GED"/>
</dbReference>
<dbReference type="SMART" id="SM00302">
    <property type="entry name" value="GED"/>
    <property type="match status" value="1"/>
</dbReference>
<evidence type="ECO:0000256" key="1">
    <source>
        <dbReference type="ARBA" id="ARBA00004496"/>
    </source>
</evidence>
<keyword evidence="2" id="KW-0963">Cytoplasm</keyword>
<evidence type="ECO:0000313" key="8">
    <source>
        <dbReference type="EMBL" id="NXN88388.1"/>
    </source>
</evidence>
<dbReference type="EMBL" id="VXBU01015863">
    <property type="protein sequence ID" value="NXN88388.1"/>
    <property type="molecule type" value="Genomic_DNA"/>
</dbReference>
<dbReference type="PANTHER" id="PTHR11566:SF231">
    <property type="entry name" value="INTERFERON-INDUCED GTP-BINDING PROTEIN MX"/>
    <property type="match status" value="1"/>
</dbReference>
<proteinExistence type="inferred from homology"/>
<dbReference type="FunFam" id="1.20.120.1240:FF:000007">
    <property type="entry name" value="Interferon-induced GTP-binding protein Mx1"/>
    <property type="match status" value="1"/>
</dbReference>
<keyword evidence="4 5" id="KW-0342">GTP-binding</keyword>
<dbReference type="Pfam" id="PF01031">
    <property type="entry name" value="Dynamin_M"/>
    <property type="match status" value="1"/>
</dbReference>
<comment type="similarity">
    <text evidence="5">Belongs to the TRAFAC class dynamin-like GTPase superfamily. Dynamin/Fzo/YdjA family.</text>
</comment>
<dbReference type="GO" id="GO:0098793">
    <property type="term" value="C:presynapse"/>
    <property type="evidence" value="ECO:0007669"/>
    <property type="project" value="GOC"/>
</dbReference>
<organism evidence="8 9">
    <name type="scientific">Bombycilla garrulus</name>
    <name type="common">Bohemian waxwing</name>
    <name type="synonym">Lanius garrulus</name>
    <dbReference type="NCBI Taxonomy" id="125297"/>
    <lineage>
        <taxon>Eukaryota</taxon>
        <taxon>Metazoa</taxon>
        <taxon>Chordata</taxon>
        <taxon>Craniata</taxon>
        <taxon>Vertebrata</taxon>
        <taxon>Euteleostomi</taxon>
        <taxon>Archelosauria</taxon>
        <taxon>Archosauria</taxon>
        <taxon>Dinosauria</taxon>
        <taxon>Saurischia</taxon>
        <taxon>Theropoda</taxon>
        <taxon>Coelurosauria</taxon>
        <taxon>Aves</taxon>
        <taxon>Neognathae</taxon>
        <taxon>Neoaves</taxon>
        <taxon>Telluraves</taxon>
        <taxon>Australaves</taxon>
        <taxon>Passeriformes</taxon>
        <taxon>Bombycillidae</taxon>
        <taxon>Bombycilla</taxon>
    </lineage>
</organism>
<dbReference type="GO" id="GO:0005634">
    <property type="term" value="C:nucleus"/>
    <property type="evidence" value="ECO:0007669"/>
    <property type="project" value="TreeGrafter"/>
</dbReference>
<dbReference type="FunFam" id="3.40.50.300:FF:000621">
    <property type="entry name" value="Interferon-induced GTP-binding protein Mx1"/>
    <property type="match status" value="1"/>
</dbReference>